<gene>
    <name evidence="2" type="ORF">Blue_092</name>
</gene>
<feature type="region of interest" description="Disordered" evidence="1">
    <location>
        <begin position="63"/>
        <end position="87"/>
    </location>
</feature>
<feature type="compositionally biased region" description="Basic and acidic residues" evidence="1">
    <location>
        <begin position="63"/>
        <end position="75"/>
    </location>
</feature>
<evidence type="ECO:0000256" key="1">
    <source>
        <dbReference type="SAM" id="MobiDB-lite"/>
    </source>
</evidence>
<accession>A0A140HLQ3</accession>
<protein>
    <submittedName>
        <fullName evidence="2">Uncharacterized protein</fullName>
    </submittedName>
</protein>
<dbReference type="RefSeq" id="YP_009285404.1">
    <property type="nucleotide sequence ID" value="NC_031056.1"/>
</dbReference>
<sequence>MDEKEVVIIGSYPSPVLDWLKDVHPDDLPQVTWDATLTVDTLTHLFSMECVVKKTDEEMEEIRKQEEKRAKDQFKKMLSKPKRKGRC</sequence>
<dbReference type="Proteomes" id="UP000201785">
    <property type="component" value="Segment"/>
</dbReference>
<proteinExistence type="predicted"/>
<evidence type="ECO:0000313" key="3">
    <source>
        <dbReference type="Proteomes" id="UP000201785"/>
    </source>
</evidence>
<dbReference type="GeneID" id="29081871"/>
<evidence type="ECO:0000313" key="2">
    <source>
        <dbReference type="EMBL" id="AMO25915.1"/>
    </source>
</evidence>
<dbReference type="EMBL" id="KU577463">
    <property type="protein sequence ID" value="AMO25915.1"/>
    <property type="molecule type" value="Genomic_DNA"/>
</dbReference>
<dbReference type="OrthoDB" id="25757at10239"/>
<keyword evidence="3" id="KW-1185">Reference proteome</keyword>
<organism evidence="2 3">
    <name type="scientific">Bacillus phage Deep Blue</name>
    <dbReference type="NCBI Taxonomy" id="1792245"/>
    <lineage>
        <taxon>Viruses</taxon>
        <taxon>Duplodnaviria</taxon>
        <taxon>Heunggongvirae</taxon>
        <taxon>Uroviricota</taxon>
        <taxon>Caudoviricetes</taxon>
        <taxon>Herelleviridae</taxon>
        <taxon>Bastillevirinae</taxon>
        <taxon>Caeruleovirus</taxon>
        <taxon>Caeruleovirus deepblue</taxon>
    </lineage>
</organism>
<feature type="compositionally biased region" description="Basic residues" evidence="1">
    <location>
        <begin position="77"/>
        <end position="87"/>
    </location>
</feature>
<reference evidence="2 3" key="1">
    <citation type="journal article" date="2016" name="Genome Announc.">
        <title>Complete Genome Sequence of Bacteriophage Deep-Blue Infecting Emetic Bacillus cereus.</title>
        <authorList>
            <person name="Hock L."/>
            <person name="Gillis A."/>
            <person name="Mahillon J."/>
        </authorList>
    </citation>
    <scope>NUCLEOTIDE SEQUENCE [LARGE SCALE GENOMIC DNA]</scope>
</reference>
<name>A0A140HLQ3_9CAUD</name>
<dbReference type="KEGG" id="vg:29081871"/>